<keyword evidence="1" id="KW-0812">Transmembrane</keyword>
<keyword evidence="1" id="KW-1133">Transmembrane helix</keyword>
<dbReference type="EMBL" id="JAEINI020000004">
    <property type="protein sequence ID" value="MCB5226668.1"/>
    <property type="molecule type" value="Genomic_DNA"/>
</dbReference>
<organism evidence="2 3">
    <name type="scientific">Alishewanella maricola</name>
    <dbReference type="NCBI Taxonomy" id="2795740"/>
    <lineage>
        <taxon>Bacteria</taxon>
        <taxon>Pseudomonadati</taxon>
        <taxon>Pseudomonadota</taxon>
        <taxon>Gammaproteobacteria</taxon>
        <taxon>Alteromonadales</taxon>
        <taxon>Alteromonadaceae</taxon>
        <taxon>Alishewanella</taxon>
    </lineage>
</organism>
<reference evidence="2 3" key="1">
    <citation type="submission" date="2021-10" db="EMBL/GenBank/DDBJ databases">
        <title>Alishewanella koreense sp. nov. isolated from seawater of southwestern coast in South Korea and the proposal for the reclassification of Rheinheimera perlucida and Rheinheimera tuosuensis as Arsukibacterium perlucida and Arsukibacterium tuosuensis.</title>
        <authorList>
            <person name="Kim K.H."/>
            <person name="Ruan W."/>
            <person name="Kim K.R."/>
            <person name="Baek J.H."/>
            <person name="Jeon C.O."/>
        </authorList>
    </citation>
    <scope>NUCLEOTIDE SEQUENCE [LARGE SCALE GENOMIC DNA]</scope>
    <source>
        <strain evidence="2 3">16-MA</strain>
    </source>
</reference>
<evidence type="ECO:0000313" key="3">
    <source>
        <dbReference type="Proteomes" id="UP000633814"/>
    </source>
</evidence>
<sequence length="301" mass="34256">MQIAKSEAKLSSPKMKMLKYGLYVAVSLSVIFILLSLDKTHNTTDIKVVDSKTIESSLNNIESTSTSNLGSRLKLAEKATDELHFEEYFKSLSENEKDKIILLNAFLFNLVNRPSNEEFEILLSQGYPNKSELNFTSLNRFDEVSIMLLNNKIENYPLQSEFPININSLRVLNFVNTVAEIEKVISYYHTDFKFSSGVNPNSSWIDGGDKMPSQVKEALESLVYSNAALSTDTGLELLAKAKFEEMMSYWNNEDASNNDTLFKHLSVASKKLPFIGIDDYVKSKYPENYEGYLMLKYQDDK</sequence>
<feature type="transmembrane region" description="Helical" evidence="1">
    <location>
        <begin position="20"/>
        <end position="37"/>
    </location>
</feature>
<gene>
    <name evidence="2" type="ORF">JAO78_007535</name>
</gene>
<dbReference type="Proteomes" id="UP000633814">
    <property type="component" value="Unassembled WGS sequence"/>
</dbReference>
<dbReference type="RefSeq" id="WP_226750765.1">
    <property type="nucleotide sequence ID" value="NZ_JAEINI020000004.1"/>
</dbReference>
<name>A0ABS8C2V6_9ALTE</name>
<proteinExistence type="predicted"/>
<comment type="caution">
    <text evidence="2">The sequence shown here is derived from an EMBL/GenBank/DDBJ whole genome shotgun (WGS) entry which is preliminary data.</text>
</comment>
<keyword evidence="1" id="KW-0472">Membrane</keyword>
<accession>A0ABS8C2V6</accession>
<evidence type="ECO:0000256" key="1">
    <source>
        <dbReference type="SAM" id="Phobius"/>
    </source>
</evidence>
<evidence type="ECO:0000313" key="2">
    <source>
        <dbReference type="EMBL" id="MCB5226668.1"/>
    </source>
</evidence>
<protein>
    <submittedName>
        <fullName evidence="2">Uncharacterized protein</fullName>
    </submittedName>
</protein>
<keyword evidence="3" id="KW-1185">Reference proteome</keyword>